<evidence type="ECO:0000259" key="1">
    <source>
        <dbReference type="Pfam" id="PF06985"/>
    </source>
</evidence>
<dbReference type="PANTHER" id="PTHR24148">
    <property type="entry name" value="ANKYRIN REPEAT DOMAIN-CONTAINING PROTEIN 39 HOMOLOG-RELATED"/>
    <property type="match status" value="1"/>
</dbReference>
<dbReference type="PANTHER" id="PTHR24148:SF64">
    <property type="entry name" value="HETEROKARYON INCOMPATIBILITY DOMAIN-CONTAINING PROTEIN"/>
    <property type="match status" value="1"/>
</dbReference>
<gene>
    <name evidence="2" type="ORF">E0Z10_g335</name>
</gene>
<organism evidence="2 3">
    <name type="scientific">Xylaria hypoxylon</name>
    <dbReference type="NCBI Taxonomy" id="37992"/>
    <lineage>
        <taxon>Eukaryota</taxon>
        <taxon>Fungi</taxon>
        <taxon>Dikarya</taxon>
        <taxon>Ascomycota</taxon>
        <taxon>Pezizomycotina</taxon>
        <taxon>Sordariomycetes</taxon>
        <taxon>Xylariomycetidae</taxon>
        <taxon>Xylariales</taxon>
        <taxon>Xylariaceae</taxon>
        <taxon>Xylaria</taxon>
    </lineage>
</organism>
<comment type="caution">
    <text evidence="2">The sequence shown here is derived from an EMBL/GenBank/DDBJ whole genome shotgun (WGS) entry which is preliminary data.</text>
</comment>
<dbReference type="InterPro" id="IPR010730">
    <property type="entry name" value="HET"/>
</dbReference>
<feature type="domain" description="Heterokaryon incompatibility" evidence="1">
    <location>
        <begin position="1"/>
        <end position="56"/>
    </location>
</feature>
<dbReference type="Pfam" id="PF06985">
    <property type="entry name" value="HET"/>
    <property type="match status" value="1"/>
</dbReference>
<dbReference type="EMBL" id="SKBN01000003">
    <property type="protein sequence ID" value="TGJ88463.1"/>
    <property type="molecule type" value="Genomic_DNA"/>
</dbReference>
<dbReference type="InterPro" id="IPR052895">
    <property type="entry name" value="HetReg/Transcr_Mod"/>
</dbReference>
<evidence type="ECO:0000313" key="3">
    <source>
        <dbReference type="Proteomes" id="UP000297716"/>
    </source>
</evidence>
<name>A0A4Z0ZBQ4_9PEZI</name>
<keyword evidence="3" id="KW-1185">Reference proteome</keyword>
<dbReference type="AlphaFoldDB" id="A0A4Z0ZBQ4"/>
<evidence type="ECO:0000313" key="2">
    <source>
        <dbReference type="EMBL" id="TGJ88463.1"/>
    </source>
</evidence>
<dbReference type="Proteomes" id="UP000297716">
    <property type="component" value="Unassembled WGS sequence"/>
</dbReference>
<reference evidence="2 3" key="1">
    <citation type="submission" date="2019-03" db="EMBL/GenBank/DDBJ databases">
        <title>Draft genome sequence of Xylaria hypoxylon DSM 108379, a ubiquitous saprotrophic-parasitic fungi on hardwood.</title>
        <authorList>
            <person name="Buettner E."/>
            <person name="Leonhardt S."/>
            <person name="Gebauer A.M."/>
            <person name="Liers C."/>
            <person name="Hofrichter M."/>
            <person name="Kellner H."/>
        </authorList>
    </citation>
    <scope>NUCLEOTIDE SEQUENCE [LARGE SCALE GENOMIC DNA]</scope>
    <source>
        <strain evidence="2 3">DSM 108379</strain>
    </source>
</reference>
<sequence>MLWVDAVCINQSDISERGKQVVLMEQVYRNASKTVVYLGGKTVDSNLAAEYLENHMWRVRGAMADFINQRRVAQDADEMLEICIKTLGTSQAKLFEGFDPNAV</sequence>
<proteinExistence type="predicted"/>
<protein>
    <recommendedName>
        <fullName evidence="1">Heterokaryon incompatibility domain-containing protein</fullName>
    </recommendedName>
</protein>
<dbReference type="OrthoDB" id="2157530at2759"/>
<accession>A0A4Z0ZBQ4</accession>